<dbReference type="FunFam" id="1.10.555.10:FF:000014">
    <property type="entry name" value="Rho GTPase activating protein 21"/>
    <property type="match status" value="1"/>
</dbReference>
<dbReference type="Pfam" id="PF00169">
    <property type="entry name" value="PH"/>
    <property type="match status" value="1"/>
</dbReference>
<feature type="region of interest" description="Disordered" evidence="2">
    <location>
        <begin position="705"/>
        <end position="731"/>
    </location>
</feature>
<feature type="region of interest" description="Disordered" evidence="2">
    <location>
        <begin position="1172"/>
        <end position="1224"/>
    </location>
</feature>
<feature type="region of interest" description="Disordered" evidence="2">
    <location>
        <begin position="182"/>
        <end position="201"/>
    </location>
</feature>
<reference evidence="5 6" key="1">
    <citation type="journal article" date="2013" name="Proc. Natl. Acad. Sci. U.S.A.">
        <title>The king cobra genome reveals dynamic gene evolution and adaptation in the snake venom system.</title>
        <authorList>
            <person name="Vonk F.J."/>
            <person name="Casewell N.R."/>
            <person name="Henkel C.V."/>
            <person name="Heimberg A.M."/>
            <person name="Jansen H.J."/>
            <person name="McCleary R.J."/>
            <person name="Kerkkamp H.M."/>
            <person name="Vos R.A."/>
            <person name="Guerreiro I."/>
            <person name="Calvete J.J."/>
            <person name="Wuster W."/>
            <person name="Woods A.E."/>
            <person name="Logan J.M."/>
            <person name="Harrison R.A."/>
            <person name="Castoe T.A."/>
            <person name="de Koning A.P."/>
            <person name="Pollock D.D."/>
            <person name="Yandell M."/>
            <person name="Calderon D."/>
            <person name="Renjifo C."/>
            <person name="Currier R.B."/>
            <person name="Salgado D."/>
            <person name="Pla D."/>
            <person name="Sanz L."/>
            <person name="Hyder A.S."/>
            <person name="Ribeiro J.M."/>
            <person name="Arntzen J.W."/>
            <person name="van den Thillart G.E."/>
            <person name="Boetzer M."/>
            <person name="Pirovano W."/>
            <person name="Dirks R.P."/>
            <person name="Spaink H.P."/>
            <person name="Duboule D."/>
            <person name="McGlinn E."/>
            <person name="Kini R.M."/>
            <person name="Richardson M.K."/>
        </authorList>
    </citation>
    <scope>NUCLEOTIDE SEQUENCE</scope>
    <source>
        <tissue evidence="5">Blood</tissue>
    </source>
</reference>
<feature type="domain" description="Rho-GAP" evidence="4">
    <location>
        <begin position="941"/>
        <end position="1133"/>
    </location>
</feature>
<dbReference type="Proteomes" id="UP000018936">
    <property type="component" value="Unassembled WGS sequence"/>
</dbReference>
<dbReference type="CDD" id="cd04395">
    <property type="entry name" value="RhoGAP_ARHGAP21"/>
    <property type="match status" value="1"/>
</dbReference>
<evidence type="ECO:0000313" key="5">
    <source>
        <dbReference type="EMBL" id="ETE73824.1"/>
    </source>
</evidence>
<evidence type="ECO:0000256" key="1">
    <source>
        <dbReference type="ARBA" id="ARBA00022468"/>
    </source>
</evidence>
<feature type="region of interest" description="Disordered" evidence="2">
    <location>
        <begin position="223"/>
        <end position="251"/>
    </location>
</feature>
<feature type="compositionally biased region" description="Basic residues" evidence="2">
    <location>
        <begin position="1417"/>
        <end position="1434"/>
    </location>
</feature>
<dbReference type="Gene3D" id="2.30.29.30">
    <property type="entry name" value="Pleckstrin-homology domain (PH domain)/Phosphotyrosine-binding domain (PTB)"/>
    <property type="match status" value="1"/>
</dbReference>
<feature type="compositionally biased region" description="Basic and acidic residues" evidence="2">
    <location>
        <begin position="231"/>
        <end position="251"/>
    </location>
</feature>
<feature type="compositionally biased region" description="Polar residues" evidence="2">
    <location>
        <begin position="1479"/>
        <end position="1507"/>
    </location>
</feature>
<name>V8PGZ1_OPHHA</name>
<dbReference type="SUPFAM" id="SSF48350">
    <property type="entry name" value="GTPase activation domain, GAP"/>
    <property type="match status" value="1"/>
</dbReference>
<proteinExistence type="predicted"/>
<dbReference type="InterPro" id="IPR000198">
    <property type="entry name" value="RhoGAP_dom"/>
</dbReference>
<dbReference type="Gene3D" id="1.10.555.10">
    <property type="entry name" value="Rho GTPase activation protein"/>
    <property type="match status" value="1"/>
</dbReference>
<dbReference type="InterPro" id="IPR001849">
    <property type="entry name" value="PH_domain"/>
</dbReference>
<comment type="caution">
    <text evidence="5">The sequence shown here is derived from an EMBL/GenBank/DDBJ whole genome shotgun (WGS) entry which is preliminary data.</text>
</comment>
<feature type="region of interest" description="Disordered" evidence="2">
    <location>
        <begin position="1"/>
        <end position="49"/>
    </location>
</feature>
<dbReference type="CDD" id="cd01253">
    <property type="entry name" value="PH_ARHGAP21-like"/>
    <property type="match status" value="1"/>
</dbReference>
<feature type="compositionally biased region" description="Polar residues" evidence="2">
    <location>
        <begin position="192"/>
        <end position="201"/>
    </location>
</feature>
<keyword evidence="1" id="KW-0343">GTPase activation</keyword>
<protein>
    <submittedName>
        <fullName evidence="5">Rho GTPase-activating protein 23</fullName>
    </submittedName>
</protein>
<dbReference type="SMART" id="SM00324">
    <property type="entry name" value="RhoGAP"/>
    <property type="match status" value="1"/>
</dbReference>
<dbReference type="EMBL" id="AZIM01000034">
    <property type="protein sequence ID" value="ETE73824.1"/>
    <property type="molecule type" value="Genomic_DNA"/>
</dbReference>
<dbReference type="PANTHER" id="PTHR23175:SF5">
    <property type="entry name" value="RHO GTPASE-ACTIVATING PROTEIN 23"/>
    <property type="match status" value="1"/>
</dbReference>
<feature type="compositionally biased region" description="Low complexity" evidence="2">
    <location>
        <begin position="128"/>
        <end position="142"/>
    </location>
</feature>
<organism evidence="5 6">
    <name type="scientific">Ophiophagus hannah</name>
    <name type="common">King cobra</name>
    <name type="synonym">Naja hannah</name>
    <dbReference type="NCBI Taxonomy" id="8665"/>
    <lineage>
        <taxon>Eukaryota</taxon>
        <taxon>Metazoa</taxon>
        <taxon>Chordata</taxon>
        <taxon>Craniata</taxon>
        <taxon>Vertebrata</taxon>
        <taxon>Euteleostomi</taxon>
        <taxon>Lepidosauria</taxon>
        <taxon>Squamata</taxon>
        <taxon>Bifurcata</taxon>
        <taxon>Unidentata</taxon>
        <taxon>Episquamata</taxon>
        <taxon>Toxicofera</taxon>
        <taxon>Serpentes</taxon>
        <taxon>Colubroidea</taxon>
        <taxon>Elapidae</taxon>
        <taxon>Elapinae</taxon>
        <taxon>Ophiophagus</taxon>
    </lineage>
</organism>
<sequence>MWKGQLRGHQRGMIASQTLERGRKECHEDADDSEPGGNKKEEEEKPETLKALEDALELSIMPKDEDILQLAYSQDAYLKGNEPYSGGAQSIPEPPPICYPRKNYPFQSRRDVSTAEIYQGQQVDNRQSYHSGSSAPSSPLNSTAVHKTHLSAWTESKQNFASNHSSPAHCKEEVQYGMTQRAPIPRHIPPSGSFSQYPNSSCPGSVASPSPYIPSTYSMPNHGCYGPPKQLPDHHPHGGLKDAHHEGRPSRECIRVGPKSISRLECQQALSNWISSQVPRRSSSEERCSAMPPRYRSVSQDHLGDISSSRGWSHSASQETLIQSSAHDNWSYRARSDNYLVKYGQSMEALEQADLVSPSYGRCILPSDRFYQHGQINRAQPNHPSTCIPSASSRDPPSVHVQKHPSQPNLQSIDDSGYIGYRSYSPSFQRRTGLLHALSFRDATFGDLPTFNISQRQLSHSTPSYVEKSLPTAVLSSAPCPDPFLASSPEILMDQRSAKQENDVKSFEQISSSQALEPFQSDAEERKDEVVLRQKPPTGRKMPPPARQMNFVFPSDLKETDICDPPAPAPAANKENKRGVAPLATPEDSLAFIPFIGNIKASRRSSYLLAITTERSKSCDDGLNTFRDEGKLLRRLPSRVPSLRMLRSFFTDGSLDSLGTSEDTRSKRHSTSDLSDVTFSDVRKEGWLHYKQILTKKGKPALKEEASASFGHLQPPQRYPPPFAHSHAPMPQSLLGNRGLIPPFLSPLQKVGGGIRQWKRAFAVLRAHSLYLCKDRREAVALAPPPGEEEQPPISIRACLVDISYSDTKRKHVFRLTTADFCECLFQAEDRDDMLAWIKAIRESSKAEGEDPGFASQALINKKLNDYRKVSSSGTKPDSSPKGLRVSGMKSEGQKQTGIAPPYSPRQDGITVKDDSVPQKAPWGINLMKKSKKPVPRAFGIRLEDCQPAPDNKKIPLIVEACCKVVEDKGLEYMGIYRVPGNNAVVSSLQEQLNKGAAEINLQDERWQDLNVICSLLKSFFRKLPEPLFTDDKYNDFIEANRIEDASERMKTLRKLIRDLPGHYYETLKFLVEHLKTIADHSEKNKMEPRNLALVFGPTLVRTSEDNMTDMVTHMPDRYKIVETLIQHSDWFFSDKEEKGEKASCGSRKEHYHKEMLAISFISAVNRKRKKRREAKRFGSSTDDDSEHESAVKRDEEEEEVAQEEDREAERFENSSRAPVPDVQDVFQSRAKLEAEQVERKVAPRGSPELALDARSIVSGYSTLSTIDRSLCSEVQSVAESRGEEADDERSEFSHVETDTENSFVPKQSGMLPKGAGVAVVEEGGAAASEKISHNRTSFSSHHLMQCDTLARRKLLRPRHNSESSSKGSTDVPSSSSPGSQESLQPVGAPEVHTRLSLTEQLRLRLRGSADDMLAVRLRKPHSPETRRKKNSWRRHTVVVPGGLKDLNYEWKEQHVLGTTEAGPLDSSNRGALRDNKDSGLSSLESTKARSSSVTPGNMTVPNQQSEPQHRKGSSEGRSAPRRTASLRFHQCL</sequence>
<evidence type="ECO:0000259" key="4">
    <source>
        <dbReference type="PROSITE" id="PS50238"/>
    </source>
</evidence>
<dbReference type="SMART" id="SM00233">
    <property type="entry name" value="PH"/>
    <property type="match status" value="1"/>
</dbReference>
<feature type="region of interest" description="Disordered" evidence="2">
    <location>
        <begin position="281"/>
        <end position="302"/>
    </location>
</feature>
<feature type="compositionally biased region" description="Basic and acidic residues" evidence="2">
    <location>
        <begin position="37"/>
        <end position="49"/>
    </location>
</feature>
<dbReference type="GO" id="GO:0005096">
    <property type="term" value="F:GTPase activator activity"/>
    <property type="evidence" value="ECO:0007669"/>
    <property type="project" value="UniProtKB-KW"/>
</dbReference>
<dbReference type="PROSITE" id="PS50003">
    <property type="entry name" value="PH_DOMAIN"/>
    <property type="match status" value="1"/>
</dbReference>
<feature type="non-terminal residue" evidence="5">
    <location>
        <position position="1"/>
    </location>
</feature>
<feature type="region of interest" description="Disordered" evidence="2">
    <location>
        <begin position="1415"/>
        <end position="1434"/>
    </location>
</feature>
<dbReference type="Pfam" id="PF00620">
    <property type="entry name" value="RhoGAP"/>
    <property type="match status" value="1"/>
</dbReference>
<feature type="region of interest" description="Disordered" evidence="2">
    <location>
        <begin position="377"/>
        <end position="408"/>
    </location>
</feature>
<keyword evidence="6" id="KW-1185">Reference proteome</keyword>
<feature type="compositionally biased region" description="Low complexity" evidence="2">
    <location>
        <begin position="1364"/>
        <end position="1383"/>
    </location>
</feature>
<dbReference type="InterPro" id="IPR008936">
    <property type="entry name" value="Rho_GTPase_activation_prot"/>
</dbReference>
<gene>
    <name evidence="5" type="primary">Arhgap23</name>
    <name evidence="5" type="ORF">L345_00337</name>
</gene>
<feature type="region of interest" description="Disordered" evidence="2">
    <location>
        <begin position="1460"/>
        <end position="1533"/>
    </location>
</feature>
<dbReference type="PROSITE" id="PS50238">
    <property type="entry name" value="RHOGAP"/>
    <property type="match status" value="1"/>
</dbReference>
<evidence type="ECO:0000313" key="6">
    <source>
        <dbReference type="Proteomes" id="UP000018936"/>
    </source>
</evidence>
<feature type="compositionally biased region" description="Polar residues" evidence="2">
    <location>
        <begin position="377"/>
        <end position="395"/>
    </location>
</feature>
<feature type="region of interest" description="Disordered" evidence="2">
    <location>
        <begin position="1278"/>
        <end position="1316"/>
    </location>
</feature>
<dbReference type="InterPro" id="IPR011993">
    <property type="entry name" value="PH-like_dom_sf"/>
</dbReference>
<feature type="compositionally biased region" description="Basic residues" evidence="2">
    <location>
        <begin position="1"/>
        <end position="10"/>
    </location>
</feature>
<feature type="region of interest" description="Disordered" evidence="2">
    <location>
        <begin position="124"/>
        <end position="144"/>
    </location>
</feature>
<accession>V8PGZ1</accession>
<feature type="compositionally biased region" description="Acidic residues" evidence="2">
    <location>
        <begin position="1196"/>
        <end position="1207"/>
    </location>
</feature>
<dbReference type="OrthoDB" id="6281275at2759"/>
<evidence type="ECO:0000256" key="2">
    <source>
        <dbReference type="SAM" id="MobiDB-lite"/>
    </source>
</evidence>
<dbReference type="PANTHER" id="PTHR23175">
    <property type="entry name" value="PDZ DOMAIN-CONTAINING PROTEIN"/>
    <property type="match status" value="1"/>
</dbReference>
<evidence type="ECO:0000259" key="3">
    <source>
        <dbReference type="PROSITE" id="PS50003"/>
    </source>
</evidence>
<feature type="region of interest" description="Disordered" evidence="2">
    <location>
        <begin position="1357"/>
        <end position="1395"/>
    </location>
</feature>
<feature type="region of interest" description="Disordered" evidence="2">
    <location>
        <begin position="869"/>
        <end position="915"/>
    </location>
</feature>
<feature type="compositionally biased region" description="Basic and acidic residues" evidence="2">
    <location>
        <begin position="496"/>
        <end position="506"/>
    </location>
</feature>
<feature type="compositionally biased region" description="Basic and acidic residues" evidence="2">
    <location>
        <begin position="523"/>
        <end position="532"/>
    </location>
</feature>
<dbReference type="GO" id="GO:0007165">
    <property type="term" value="P:signal transduction"/>
    <property type="evidence" value="ECO:0007669"/>
    <property type="project" value="InterPro"/>
</dbReference>
<feature type="region of interest" description="Disordered" evidence="2">
    <location>
        <begin position="496"/>
        <end position="547"/>
    </location>
</feature>
<feature type="domain" description="PH" evidence="3">
    <location>
        <begin position="738"/>
        <end position="846"/>
    </location>
</feature>
<dbReference type="SUPFAM" id="SSF50729">
    <property type="entry name" value="PH domain-like"/>
    <property type="match status" value="1"/>
</dbReference>